<dbReference type="AlphaFoldDB" id="A0A369T7G3"/>
<sequence length="61" mass="6736">MAQPERDTGEQHEQTHSSSVTRSAETEQSMIALVRLLARQAARDAVQHQADTVDDDDASDE</sequence>
<feature type="compositionally biased region" description="Acidic residues" evidence="1">
    <location>
        <begin position="52"/>
        <end position="61"/>
    </location>
</feature>
<evidence type="ECO:0000313" key="3">
    <source>
        <dbReference type="Proteomes" id="UP000253941"/>
    </source>
</evidence>
<feature type="compositionally biased region" description="Polar residues" evidence="1">
    <location>
        <begin position="16"/>
        <end position="26"/>
    </location>
</feature>
<accession>A0A369T7G3</accession>
<evidence type="ECO:0000313" key="2">
    <source>
        <dbReference type="EMBL" id="RDD61250.1"/>
    </source>
</evidence>
<feature type="compositionally biased region" description="Basic and acidic residues" evidence="1">
    <location>
        <begin position="1"/>
        <end position="15"/>
    </location>
</feature>
<organism evidence="2 3">
    <name type="scientific">Ferruginivarius sediminum</name>
    <dbReference type="NCBI Taxonomy" id="2661937"/>
    <lineage>
        <taxon>Bacteria</taxon>
        <taxon>Pseudomonadati</taxon>
        <taxon>Pseudomonadota</taxon>
        <taxon>Alphaproteobacteria</taxon>
        <taxon>Rhodospirillales</taxon>
        <taxon>Rhodospirillaceae</taxon>
        <taxon>Ferruginivarius</taxon>
    </lineage>
</organism>
<name>A0A369T7G3_9PROT</name>
<dbReference type="RefSeq" id="WP_114582894.1">
    <property type="nucleotide sequence ID" value="NZ_QPMH01000014.1"/>
</dbReference>
<feature type="region of interest" description="Disordered" evidence="1">
    <location>
        <begin position="40"/>
        <end position="61"/>
    </location>
</feature>
<evidence type="ECO:0000256" key="1">
    <source>
        <dbReference type="SAM" id="MobiDB-lite"/>
    </source>
</evidence>
<protein>
    <submittedName>
        <fullName evidence="2">Uncharacterized protein</fullName>
    </submittedName>
</protein>
<comment type="caution">
    <text evidence="2">The sequence shown here is derived from an EMBL/GenBank/DDBJ whole genome shotgun (WGS) entry which is preliminary data.</text>
</comment>
<dbReference type="EMBL" id="QPMH01000014">
    <property type="protein sequence ID" value="RDD61250.1"/>
    <property type="molecule type" value="Genomic_DNA"/>
</dbReference>
<gene>
    <name evidence="2" type="ORF">DRB17_14315</name>
</gene>
<proteinExistence type="predicted"/>
<keyword evidence="3" id="KW-1185">Reference proteome</keyword>
<feature type="region of interest" description="Disordered" evidence="1">
    <location>
        <begin position="1"/>
        <end position="26"/>
    </location>
</feature>
<dbReference type="Proteomes" id="UP000253941">
    <property type="component" value="Unassembled WGS sequence"/>
</dbReference>
<reference evidence="2 3" key="1">
    <citation type="submission" date="2018-07" db="EMBL/GenBank/DDBJ databases">
        <title>Venubactetium sediminum gen. nov., sp. nov., isolated from a marine solar saltern.</title>
        <authorList>
            <person name="Wang S."/>
        </authorList>
    </citation>
    <scope>NUCLEOTIDE SEQUENCE [LARGE SCALE GENOMIC DNA]</scope>
    <source>
        <strain evidence="2 3">WD2A32</strain>
    </source>
</reference>